<dbReference type="InParanoid" id="A0A2I2YPE4"/>
<dbReference type="Ensembl" id="ENSGGOT00000053668.1">
    <property type="protein sequence ID" value="ENSGGOP00000036750.1"/>
    <property type="gene ID" value="ENSGGOG00000037389.1"/>
</dbReference>
<dbReference type="EMBL" id="CABD030021800">
    <property type="status" value="NOT_ANNOTATED_CDS"/>
    <property type="molecule type" value="Genomic_DNA"/>
</dbReference>
<evidence type="ECO:0000313" key="3">
    <source>
        <dbReference type="Ensembl" id="ENSGGOP00000036750.1"/>
    </source>
</evidence>
<dbReference type="InterPro" id="IPR014722">
    <property type="entry name" value="Rib_uL2_dom2"/>
</dbReference>
<keyword evidence="2" id="KW-0687">Ribonucleoprotein</keyword>
<proteinExistence type="predicted"/>
<dbReference type="Gene3D" id="2.30.30.30">
    <property type="match status" value="1"/>
</dbReference>
<dbReference type="AlphaFoldDB" id="A0A2I2YPE4"/>
<accession>A0A2I2YPE4</accession>
<evidence type="ECO:0000313" key="4">
    <source>
        <dbReference type="Proteomes" id="UP000001519"/>
    </source>
</evidence>
<sequence>IVLRSFVEVGQVTYIFLGPYAGKLVTTVDVIDQNVALVGGPCTQVRRQPMPLKCMQLTDFILKFPHSAQQNYRADNTKWAKIEAREGKAKMADFDHFKVMKNNQECN</sequence>
<dbReference type="STRING" id="9593.ENSGGOP00000036750"/>
<reference evidence="3" key="4">
    <citation type="submission" date="2025-09" db="UniProtKB">
        <authorList>
            <consortium name="Ensembl"/>
        </authorList>
    </citation>
    <scope>IDENTIFICATION</scope>
</reference>
<name>A0A2I2YPE4_GORGO</name>
<dbReference type="InterPro" id="IPR039660">
    <property type="entry name" value="Ribosomal_eL14"/>
</dbReference>
<evidence type="ECO:0000256" key="1">
    <source>
        <dbReference type="ARBA" id="ARBA00022980"/>
    </source>
</evidence>
<reference evidence="3 4" key="2">
    <citation type="journal article" date="2012" name="Nature">
        <title>Insights into hominid evolution from the gorilla genome sequence.</title>
        <authorList>
            <person name="Scally A."/>
            <person name="Dutheil J.Y."/>
            <person name="Hillier L.W."/>
            <person name="Jordan G.E."/>
            <person name="Goodhead I."/>
            <person name="Herrero J."/>
            <person name="Hobolth A."/>
            <person name="Lappalainen T."/>
            <person name="Mailund T."/>
            <person name="Marques-Bonet T."/>
            <person name="McCarthy S."/>
            <person name="Montgomery S.H."/>
            <person name="Schwalie P.C."/>
            <person name="Tang Y.A."/>
            <person name="Ward M.C."/>
            <person name="Xue Y."/>
            <person name="Yngvadottir B."/>
            <person name="Alkan C."/>
            <person name="Andersen L.N."/>
            <person name="Ayub Q."/>
            <person name="Ball E.V."/>
            <person name="Beal K."/>
            <person name="Bradley B.J."/>
            <person name="Chen Y."/>
            <person name="Clee C.M."/>
            <person name="Fitzgerald S."/>
            <person name="Graves T.A."/>
            <person name="Gu Y."/>
            <person name="Heath P."/>
            <person name="Heger A."/>
            <person name="Karakoc E."/>
            <person name="Kolb-Kokocinski A."/>
            <person name="Laird G.K."/>
            <person name="Lunter G."/>
            <person name="Meader S."/>
            <person name="Mort M."/>
            <person name="Mullikin J.C."/>
            <person name="Munch K."/>
            <person name="O'Connor T.D."/>
            <person name="Phillips A.D."/>
            <person name="Prado-Martinez J."/>
            <person name="Rogers A.S."/>
            <person name="Sajjadian S."/>
            <person name="Schmidt D."/>
            <person name="Shaw K."/>
            <person name="Simpson J.T."/>
            <person name="Stenson P.D."/>
            <person name="Turner D.J."/>
            <person name="Vigilant L."/>
            <person name="Vilella A.J."/>
            <person name="Whitener W."/>
            <person name="Zhu B."/>
            <person name="Cooper D.N."/>
            <person name="de Jong P."/>
            <person name="Dermitzakis E.T."/>
            <person name="Eichler E.E."/>
            <person name="Flicek P."/>
            <person name="Goldman N."/>
            <person name="Mundy N.I."/>
            <person name="Ning Z."/>
            <person name="Odom D.T."/>
            <person name="Ponting C.P."/>
            <person name="Quail M.A."/>
            <person name="Ryder O.A."/>
            <person name="Searle S.M."/>
            <person name="Warren W.C."/>
            <person name="Wilson R.K."/>
            <person name="Schierup M.H."/>
            <person name="Rogers J."/>
            <person name="Tyler-Smith C."/>
            <person name="Durbin R."/>
        </authorList>
    </citation>
    <scope>NUCLEOTIDE SEQUENCE [LARGE SCALE GENOMIC DNA]</scope>
</reference>
<keyword evidence="1" id="KW-0689">Ribosomal protein</keyword>
<protein>
    <recommendedName>
        <fullName evidence="5">60S ribosomal protein L14</fullName>
    </recommendedName>
</protein>
<dbReference type="GeneTree" id="ENSGT00390000007888"/>
<keyword evidence="4" id="KW-1185">Reference proteome</keyword>
<dbReference type="SUPFAM" id="SSF50104">
    <property type="entry name" value="Translation proteins SH3-like domain"/>
    <property type="match status" value="1"/>
</dbReference>
<dbReference type="PANTHER" id="PTHR11127">
    <property type="entry name" value="60S RIBOSOMAL PROTEIN L14"/>
    <property type="match status" value="1"/>
</dbReference>
<dbReference type="PANTHER" id="PTHR11127:SF9">
    <property type="entry name" value="60S RIBOSOMAL PROTEIN L14"/>
    <property type="match status" value="1"/>
</dbReference>
<dbReference type="GO" id="GO:0003735">
    <property type="term" value="F:structural constituent of ribosome"/>
    <property type="evidence" value="ECO:0000318"/>
    <property type="project" value="GO_Central"/>
</dbReference>
<dbReference type="GO" id="GO:0042273">
    <property type="term" value="P:ribosomal large subunit biogenesis"/>
    <property type="evidence" value="ECO:0000318"/>
    <property type="project" value="GO_Central"/>
</dbReference>
<dbReference type="Bgee" id="ENSGGOG00000037389">
    <property type="expression patterns" value="Expressed in adult mammalian kidney and 6 other cell types or tissues"/>
</dbReference>
<dbReference type="Proteomes" id="UP000001519">
    <property type="component" value="Chromosome 3"/>
</dbReference>
<dbReference type="GO" id="GO:0022625">
    <property type="term" value="C:cytosolic large ribosomal subunit"/>
    <property type="evidence" value="ECO:0000318"/>
    <property type="project" value="GO_Central"/>
</dbReference>
<organism evidence="3 4">
    <name type="scientific">Gorilla gorilla gorilla</name>
    <name type="common">Western lowland gorilla</name>
    <dbReference type="NCBI Taxonomy" id="9595"/>
    <lineage>
        <taxon>Eukaryota</taxon>
        <taxon>Metazoa</taxon>
        <taxon>Chordata</taxon>
        <taxon>Craniata</taxon>
        <taxon>Vertebrata</taxon>
        <taxon>Euteleostomi</taxon>
        <taxon>Mammalia</taxon>
        <taxon>Eutheria</taxon>
        <taxon>Euarchontoglires</taxon>
        <taxon>Primates</taxon>
        <taxon>Haplorrhini</taxon>
        <taxon>Catarrhini</taxon>
        <taxon>Hominidae</taxon>
        <taxon>Gorilla</taxon>
    </lineage>
</organism>
<reference evidence="4" key="1">
    <citation type="submission" date="2011-05" db="EMBL/GenBank/DDBJ databases">
        <title>Insights into the evolution of the great apes provided by the gorilla genome.</title>
        <authorList>
            <person name="Scally A."/>
        </authorList>
    </citation>
    <scope>NUCLEOTIDE SEQUENCE [LARGE SCALE GENOMIC DNA]</scope>
</reference>
<dbReference type="InterPro" id="IPR008991">
    <property type="entry name" value="Translation_prot_SH3-like_sf"/>
</dbReference>
<reference evidence="3" key="3">
    <citation type="submission" date="2025-08" db="UniProtKB">
        <authorList>
            <consortium name="Ensembl"/>
        </authorList>
    </citation>
    <scope>IDENTIFICATION</scope>
</reference>
<evidence type="ECO:0000256" key="2">
    <source>
        <dbReference type="ARBA" id="ARBA00023274"/>
    </source>
</evidence>
<evidence type="ECO:0008006" key="5">
    <source>
        <dbReference type="Google" id="ProtNLM"/>
    </source>
</evidence>
<dbReference type="CDD" id="cd23702">
    <property type="entry name" value="eL14"/>
    <property type="match status" value="1"/>
</dbReference>
<dbReference type="OMA" id="SWLEHEM"/>
<dbReference type="GO" id="GO:0003723">
    <property type="term" value="F:RNA binding"/>
    <property type="evidence" value="ECO:0000318"/>
    <property type="project" value="GO_Central"/>
</dbReference>